<keyword evidence="6" id="KW-0472">Membrane</keyword>
<dbReference type="EMBL" id="AABEVT010000006">
    <property type="protein sequence ID" value="EAH0253098.1"/>
    <property type="molecule type" value="Genomic_DNA"/>
</dbReference>
<evidence type="ECO:0000256" key="4">
    <source>
        <dbReference type="ARBA" id="ARBA00022729"/>
    </source>
</evidence>
<evidence type="ECO:0000313" key="8">
    <source>
        <dbReference type="EMBL" id="EAE1096932.1"/>
    </source>
</evidence>
<dbReference type="Proteomes" id="UP000355989">
    <property type="component" value="Unassembled WGS sequence"/>
</dbReference>
<keyword evidence="3" id="KW-0964">Secreted</keyword>
<evidence type="ECO:0000256" key="3">
    <source>
        <dbReference type="ARBA" id="ARBA00022525"/>
    </source>
</evidence>
<evidence type="ECO:0000256" key="2">
    <source>
        <dbReference type="ARBA" id="ARBA00022512"/>
    </source>
</evidence>
<name>A0A3T1NXU2_LISMN</name>
<organism evidence="9 14">
    <name type="scientific">Listeria monocytogenes</name>
    <dbReference type="NCBI Taxonomy" id="1639"/>
    <lineage>
        <taxon>Bacteria</taxon>
        <taxon>Bacillati</taxon>
        <taxon>Bacillota</taxon>
        <taxon>Bacilli</taxon>
        <taxon>Bacillales</taxon>
        <taxon>Listeriaceae</taxon>
        <taxon>Listeria</taxon>
    </lineage>
</organism>
<keyword evidence="5" id="KW-0572">Peptidoglycan-anchor</keyword>
<keyword evidence="2" id="KW-0134">Cell wall</keyword>
<dbReference type="Proteomes" id="UP000352246">
    <property type="component" value="Unassembled WGS sequence"/>
</dbReference>
<evidence type="ECO:0000313" key="13">
    <source>
        <dbReference type="Proteomes" id="UP000355989"/>
    </source>
</evidence>
<reference evidence="11 12" key="2">
    <citation type="submission" date="2019-07" db="EMBL/GenBank/DDBJ databases">
        <authorList>
            <consortium name="GenomeTrakr: Next Generation Sequencing Network for Food Pathogen Tracability"/>
        </authorList>
    </citation>
    <scope>NUCLEOTIDE SEQUENCE [LARGE SCALE GENOMIC DNA]</scope>
    <source>
        <strain evidence="11 12">FDA00014472</strain>
        <strain evidence="8 13">FLAG-78586</strain>
    </source>
</reference>
<reference evidence="9 14" key="1">
    <citation type="submission" date="2019-03" db="EMBL/GenBank/DDBJ databases">
        <authorList>
            <person name="Ashton P.M."/>
            <person name="Dallman T."/>
            <person name="Nair S."/>
            <person name="De Pinna E."/>
            <person name="Peters T."/>
            <person name="Grant K."/>
        </authorList>
    </citation>
    <scope>NUCLEOTIDE SEQUENCE [LARGE SCALE GENOMIC DNA]</scope>
    <source>
        <strain evidence="10 15">406731</strain>
        <strain evidence="9">RL15000271</strain>
    </source>
</reference>
<comment type="subcellular location">
    <subcellularLocation>
        <location evidence="1">Secreted</location>
        <location evidence="1">Cell wall</location>
        <topology evidence="1">Peptidoglycan-anchor</topology>
    </subcellularLocation>
</comment>
<protein>
    <submittedName>
        <fullName evidence="9">LPXTG cell wall anchor domain-containing protein</fullName>
    </submittedName>
</protein>
<evidence type="ECO:0000313" key="9">
    <source>
        <dbReference type="EMBL" id="EAE2899277.1"/>
    </source>
</evidence>
<feature type="domain" description="Gram-positive cocci surface proteins LPxTG" evidence="7">
    <location>
        <begin position="4"/>
        <end position="39"/>
    </location>
</feature>
<keyword evidence="4" id="KW-0732">Signal</keyword>
<evidence type="ECO:0000313" key="15">
    <source>
        <dbReference type="Proteomes" id="UP000566597"/>
    </source>
</evidence>
<dbReference type="EMBL" id="AAAQOE010000005">
    <property type="protein sequence ID" value="EAE1096932.1"/>
    <property type="molecule type" value="Genomic_DNA"/>
</dbReference>
<evidence type="ECO:0000256" key="1">
    <source>
        <dbReference type="ARBA" id="ARBA00004168"/>
    </source>
</evidence>
<evidence type="ECO:0000259" key="7">
    <source>
        <dbReference type="Pfam" id="PF00746"/>
    </source>
</evidence>
<evidence type="ECO:0000313" key="10">
    <source>
        <dbReference type="EMBL" id="EAH0253098.1"/>
    </source>
</evidence>
<gene>
    <name evidence="8" type="ORF">APD94_13255</name>
    <name evidence="10" type="ORF">D4U23_11930</name>
    <name evidence="9" type="ORF">E1W43_15190</name>
    <name evidence="11" type="ORF">FPL45_12440</name>
</gene>
<proteinExistence type="predicted"/>
<evidence type="ECO:0000313" key="14">
    <source>
        <dbReference type="Proteomes" id="UP000401273"/>
    </source>
</evidence>
<dbReference type="EMBL" id="AAARLF010000017">
    <property type="protein sequence ID" value="EAE2899277.1"/>
    <property type="molecule type" value="Genomic_DNA"/>
</dbReference>
<evidence type="ECO:0000256" key="5">
    <source>
        <dbReference type="ARBA" id="ARBA00023088"/>
    </source>
</evidence>
<dbReference type="RefSeq" id="WP_003732889.1">
    <property type="nucleotide sequence ID" value="NZ_CP019617.1"/>
</dbReference>
<evidence type="ECO:0000313" key="12">
    <source>
        <dbReference type="Proteomes" id="UP000352246"/>
    </source>
</evidence>
<dbReference type="AlphaFoldDB" id="A0A3T1NXU2"/>
<evidence type="ECO:0000313" key="11">
    <source>
        <dbReference type="EMBL" id="ECH7212140.1"/>
    </source>
</evidence>
<keyword evidence="6" id="KW-1133">Transmembrane helix</keyword>
<accession>A0A3T1NXU2</accession>
<dbReference type="EMBL" id="AAISWI010000012">
    <property type="protein sequence ID" value="ECH7212140.1"/>
    <property type="molecule type" value="Genomic_DNA"/>
</dbReference>
<evidence type="ECO:0000256" key="6">
    <source>
        <dbReference type="SAM" id="Phobius"/>
    </source>
</evidence>
<keyword evidence="6" id="KW-0812">Transmembrane</keyword>
<dbReference type="Proteomes" id="UP000566597">
    <property type="component" value="Unassembled WGS sequence"/>
</dbReference>
<dbReference type="InterPro" id="IPR019931">
    <property type="entry name" value="LPXTG_anchor"/>
</dbReference>
<dbReference type="Pfam" id="PF00746">
    <property type="entry name" value="Gram_pos_anchor"/>
    <property type="match status" value="1"/>
</dbReference>
<feature type="transmembrane region" description="Helical" evidence="6">
    <location>
        <begin position="20"/>
        <end position="37"/>
    </location>
</feature>
<sequence length="42" mass="4594">MLSKVKAKNKLPKTGDNGDSLYVMFGSLLLSFSIVHVNKANK</sequence>
<dbReference type="NCBIfam" id="TIGR01167">
    <property type="entry name" value="LPXTG_anchor"/>
    <property type="match status" value="1"/>
</dbReference>
<comment type="caution">
    <text evidence="9">The sequence shown here is derived from an EMBL/GenBank/DDBJ whole genome shotgun (WGS) entry which is preliminary data.</text>
</comment>
<dbReference type="Proteomes" id="UP000401273">
    <property type="component" value="Unassembled WGS sequence"/>
</dbReference>